<proteinExistence type="inferred from homology"/>
<feature type="domain" description="STAS" evidence="3">
    <location>
        <begin position="20"/>
        <end position="128"/>
    </location>
</feature>
<evidence type="ECO:0000259" key="3">
    <source>
        <dbReference type="PROSITE" id="PS50801"/>
    </source>
</evidence>
<dbReference type="RefSeq" id="WP_113690887.1">
    <property type="nucleotide sequence ID" value="NZ_CP015163.1"/>
</dbReference>
<comment type="similarity">
    <text evidence="1 2">Belongs to the anti-sigma-factor antagonist family.</text>
</comment>
<dbReference type="Gene3D" id="3.30.750.24">
    <property type="entry name" value="STAS domain"/>
    <property type="match status" value="1"/>
</dbReference>
<accession>A0A344L0P5</accession>
<dbReference type="InterPro" id="IPR003658">
    <property type="entry name" value="Anti-sigma_ant"/>
</dbReference>
<evidence type="ECO:0000313" key="4">
    <source>
        <dbReference type="EMBL" id="AXB41619.1"/>
    </source>
</evidence>
<dbReference type="AlphaFoldDB" id="A0A344L0P5"/>
<dbReference type="NCBIfam" id="TIGR00377">
    <property type="entry name" value="ant_ant_sig"/>
    <property type="match status" value="1"/>
</dbReference>
<dbReference type="Proteomes" id="UP000250434">
    <property type="component" value="Chromosome"/>
</dbReference>
<dbReference type="KEGG" id="aab:A4R43_03020"/>
<dbReference type="EMBL" id="CP015163">
    <property type="protein sequence ID" value="AXB41619.1"/>
    <property type="molecule type" value="Genomic_DNA"/>
</dbReference>
<name>A0A344L0P5_9PSEU</name>
<dbReference type="CDD" id="cd07043">
    <property type="entry name" value="STAS_anti-anti-sigma_factors"/>
    <property type="match status" value="1"/>
</dbReference>
<sequence length="130" mass="13872">MQPVSVHEARPPGAVAPPKLDVGFRTVGSTLVLAVGGEIDLETAPSLTAAVTARIDHGPCVLDLTEVTFLGATGLTTLLNLAAYADRRQRRLPIVVDANRRVIRPLQITGLDEELTLFHTVDEAINAGER</sequence>
<gene>
    <name evidence="4" type="ORF">A4R43_03020</name>
</gene>
<dbReference type="SUPFAM" id="SSF52091">
    <property type="entry name" value="SpoIIaa-like"/>
    <property type="match status" value="1"/>
</dbReference>
<dbReference type="GO" id="GO:0043856">
    <property type="term" value="F:anti-sigma factor antagonist activity"/>
    <property type="evidence" value="ECO:0007669"/>
    <property type="project" value="InterPro"/>
</dbReference>
<protein>
    <recommendedName>
        <fullName evidence="2">Anti-sigma factor antagonist</fullName>
    </recommendedName>
</protein>
<keyword evidence="5" id="KW-1185">Reference proteome</keyword>
<dbReference type="PANTHER" id="PTHR33495">
    <property type="entry name" value="ANTI-SIGMA FACTOR ANTAGONIST TM_1081-RELATED-RELATED"/>
    <property type="match status" value="1"/>
</dbReference>
<dbReference type="PANTHER" id="PTHR33495:SF2">
    <property type="entry name" value="ANTI-SIGMA FACTOR ANTAGONIST TM_1081-RELATED"/>
    <property type="match status" value="1"/>
</dbReference>
<dbReference type="InterPro" id="IPR036513">
    <property type="entry name" value="STAS_dom_sf"/>
</dbReference>
<organism evidence="4 5">
    <name type="scientific">Amycolatopsis albispora</name>
    <dbReference type="NCBI Taxonomy" id="1804986"/>
    <lineage>
        <taxon>Bacteria</taxon>
        <taxon>Bacillati</taxon>
        <taxon>Actinomycetota</taxon>
        <taxon>Actinomycetes</taxon>
        <taxon>Pseudonocardiales</taxon>
        <taxon>Pseudonocardiaceae</taxon>
        <taxon>Amycolatopsis</taxon>
    </lineage>
</organism>
<dbReference type="PROSITE" id="PS50801">
    <property type="entry name" value="STAS"/>
    <property type="match status" value="1"/>
</dbReference>
<dbReference type="OrthoDB" id="3393696at2"/>
<evidence type="ECO:0000313" key="5">
    <source>
        <dbReference type="Proteomes" id="UP000250434"/>
    </source>
</evidence>
<dbReference type="Pfam" id="PF01740">
    <property type="entry name" value="STAS"/>
    <property type="match status" value="1"/>
</dbReference>
<dbReference type="InterPro" id="IPR002645">
    <property type="entry name" value="STAS_dom"/>
</dbReference>
<evidence type="ECO:0000256" key="2">
    <source>
        <dbReference type="RuleBase" id="RU003749"/>
    </source>
</evidence>
<reference evidence="4 5" key="1">
    <citation type="submission" date="2016-04" db="EMBL/GenBank/DDBJ databases">
        <title>Complete genome sequence and analysis of deep-sea sediment isolate, Amycolatopsis sp. WP1.</title>
        <authorList>
            <person name="Wang H."/>
            <person name="Chen S."/>
            <person name="Wu Q."/>
        </authorList>
    </citation>
    <scope>NUCLEOTIDE SEQUENCE [LARGE SCALE GENOMIC DNA]</scope>
    <source>
        <strain evidence="4 5">WP1</strain>
    </source>
</reference>
<evidence type="ECO:0000256" key="1">
    <source>
        <dbReference type="ARBA" id="ARBA00009013"/>
    </source>
</evidence>